<evidence type="ECO:0000259" key="4">
    <source>
        <dbReference type="Pfam" id="PF02797"/>
    </source>
</evidence>
<sequence>MPSTAPTSVLPTQLSAPAFVARPALALGPHTVTAERIRADILDRNPDYPARQAQTVRLALGNLPGTRRYFRPYELVSSPERTAAERKATTFGDLLAAAEHAAAEAMLTAGVRPEQVDCVIVSSATGDAVPGLDVHLQQNLGLRPDISRLPMSQLACAGGAHVLLTARRFLAWNPSAVVLVVAAESLSSLYQNTRTSVEDQIYKGLWGDAAAAAVVTAEQRTPGLRLEHCFEYTIPHTTDRYRKLTDHRGDHFASTRASLRSVTDLGPALLDWLDRHGGRELDFGVLHPGGPAILDRLGVLLDADAAFLRHSRDVLTEEGNLGGATVFSVLARTHRTPPPAGARGLLLGLGPGVTLSTLLATWSG</sequence>
<comment type="similarity">
    <text evidence="1">Belongs to the thiolase-like superfamily. Chalcone/stilbene synthases family.</text>
</comment>
<keyword evidence="6" id="KW-1185">Reference proteome</keyword>
<reference evidence="5" key="1">
    <citation type="submission" date="2022-10" db="EMBL/GenBank/DDBJ databases">
        <title>The complete genomes of actinobacterial strains from the NBC collection.</title>
        <authorList>
            <person name="Joergensen T.S."/>
            <person name="Alvarez Arevalo M."/>
            <person name="Sterndorff E.B."/>
            <person name="Faurdal D."/>
            <person name="Vuksanovic O."/>
            <person name="Mourched A.-S."/>
            <person name="Charusanti P."/>
            <person name="Shaw S."/>
            <person name="Blin K."/>
            <person name="Weber T."/>
        </authorList>
    </citation>
    <scope>NUCLEOTIDE SEQUENCE</scope>
    <source>
        <strain evidence="5">NBC_00222</strain>
    </source>
</reference>
<dbReference type="PIRSF" id="PIRSF000451">
    <property type="entry name" value="PKS_III"/>
    <property type="match status" value="1"/>
</dbReference>
<dbReference type="InterPro" id="IPR001099">
    <property type="entry name" value="Chalcone/stilbene_synt_N"/>
</dbReference>
<keyword evidence="2" id="KW-0808">Transferase</keyword>
<dbReference type="InterPro" id="IPR016039">
    <property type="entry name" value="Thiolase-like"/>
</dbReference>
<feature type="domain" description="Chalcone/stilbene synthase C-terminal" evidence="4">
    <location>
        <begin position="274"/>
        <end position="359"/>
    </location>
</feature>
<gene>
    <name evidence="5" type="ORF">OHA16_07465</name>
</gene>
<evidence type="ECO:0000259" key="3">
    <source>
        <dbReference type="Pfam" id="PF00195"/>
    </source>
</evidence>
<name>A0ABZ1TVP9_9ACTN</name>
<dbReference type="Pfam" id="PF02797">
    <property type="entry name" value="Chal_sti_synt_C"/>
    <property type="match status" value="1"/>
</dbReference>
<dbReference type="InterPro" id="IPR011141">
    <property type="entry name" value="Polyketide_synthase_type-III"/>
</dbReference>
<feature type="domain" description="Chalcone/stilbene synthase N-terminal" evidence="3">
    <location>
        <begin position="80"/>
        <end position="218"/>
    </location>
</feature>
<organism evidence="5 6">
    <name type="scientific">Kitasatospora purpeofusca</name>
    <dbReference type="NCBI Taxonomy" id="67352"/>
    <lineage>
        <taxon>Bacteria</taxon>
        <taxon>Bacillati</taxon>
        <taxon>Actinomycetota</taxon>
        <taxon>Actinomycetes</taxon>
        <taxon>Kitasatosporales</taxon>
        <taxon>Streptomycetaceae</taxon>
        <taxon>Kitasatospora</taxon>
    </lineage>
</organism>
<dbReference type="Proteomes" id="UP001432222">
    <property type="component" value="Chromosome"/>
</dbReference>
<protein>
    <submittedName>
        <fullName evidence="5">PhlD</fullName>
    </submittedName>
</protein>
<evidence type="ECO:0000313" key="6">
    <source>
        <dbReference type="Proteomes" id="UP001432222"/>
    </source>
</evidence>
<dbReference type="Gene3D" id="3.40.47.10">
    <property type="match status" value="2"/>
</dbReference>
<evidence type="ECO:0000313" key="5">
    <source>
        <dbReference type="EMBL" id="WUQ82823.1"/>
    </source>
</evidence>
<evidence type="ECO:0000256" key="1">
    <source>
        <dbReference type="ARBA" id="ARBA00005531"/>
    </source>
</evidence>
<dbReference type="EMBL" id="CP108110">
    <property type="protein sequence ID" value="WUQ82823.1"/>
    <property type="molecule type" value="Genomic_DNA"/>
</dbReference>
<dbReference type="PANTHER" id="PTHR11877:SF46">
    <property type="entry name" value="TYPE III POLYKETIDE SYNTHASE A"/>
    <property type="match status" value="1"/>
</dbReference>
<evidence type="ECO:0000256" key="2">
    <source>
        <dbReference type="ARBA" id="ARBA00022679"/>
    </source>
</evidence>
<dbReference type="RefSeq" id="WP_328953866.1">
    <property type="nucleotide sequence ID" value="NZ_CP108110.1"/>
</dbReference>
<accession>A0ABZ1TVP9</accession>
<proteinExistence type="inferred from homology"/>
<dbReference type="InterPro" id="IPR012328">
    <property type="entry name" value="Chalcone/stilbene_synt_C"/>
</dbReference>
<dbReference type="SUPFAM" id="SSF53901">
    <property type="entry name" value="Thiolase-like"/>
    <property type="match status" value="2"/>
</dbReference>
<dbReference type="Pfam" id="PF00195">
    <property type="entry name" value="Chal_sti_synt_N"/>
    <property type="match status" value="1"/>
</dbReference>
<dbReference type="PANTHER" id="PTHR11877">
    <property type="entry name" value="HYDROXYMETHYLGLUTARYL-COA SYNTHASE"/>
    <property type="match status" value="1"/>
</dbReference>